<evidence type="ECO:0000256" key="3">
    <source>
        <dbReference type="ARBA" id="ARBA00023002"/>
    </source>
</evidence>
<dbReference type="InterPro" id="IPR036884">
    <property type="entry name" value="2Fe-2S-bd_dom_sf"/>
</dbReference>
<keyword evidence="2" id="KW-0479">Metal-binding</keyword>
<dbReference type="Proteomes" id="UP000193964">
    <property type="component" value="Unassembled WGS sequence"/>
</dbReference>
<dbReference type="InterPro" id="IPR006058">
    <property type="entry name" value="2Fe2S_fd_BS"/>
</dbReference>
<dbReference type="AlphaFoldDB" id="A0A1X2EUS0"/>
<evidence type="ECO:0000313" key="8">
    <source>
        <dbReference type="Proteomes" id="UP000193964"/>
    </source>
</evidence>
<dbReference type="InterPro" id="IPR001041">
    <property type="entry name" value="2Fe-2S_ferredoxin-type"/>
</dbReference>
<dbReference type="OrthoDB" id="159930at2"/>
<keyword evidence="4" id="KW-0408">Iron</keyword>
<reference evidence="7 8" key="1">
    <citation type="submission" date="2016-01" db="EMBL/GenBank/DDBJ databases">
        <title>The new phylogeny of the genus Mycobacterium.</title>
        <authorList>
            <person name="Tarcisio F."/>
            <person name="Conor M."/>
            <person name="Antonella G."/>
            <person name="Elisabetta G."/>
            <person name="Giulia F.S."/>
            <person name="Sara T."/>
            <person name="Anna F."/>
            <person name="Clotilde B."/>
            <person name="Roberto B."/>
            <person name="Veronica D.S."/>
            <person name="Fabio R."/>
            <person name="Monica P."/>
            <person name="Olivier J."/>
            <person name="Enrico T."/>
            <person name="Nicola S."/>
        </authorList>
    </citation>
    <scope>NUCLEOTIDE SEQUENCE [LARGE SCALE GENOMIC DNA]</scope>
    <source>
        <strain evidence="7 8">ATCC 700010</strain>
    </source>
</reference>
<dbReference type="PROSITE" id="PS00197">
    <property type="entry name" value="2FE2S_FER_1"/>
    <property type="match status" value="1"/>
</dbReference>
<evidence type="ECO:0000256" key="5">
    <source>
        <dbReference type="ARBA" id="ARBA00023014"/>
    </source>
</evidence>
<dbReference type="EMBL" id="LQQA01000033">
    <property type="protein sequence ID" value="ORX09865.1"/>
    <property type="molecule type" value="Genomic_DNA"/>
</dbReference>
<comment type="caution">
    <text evidence="7">The sequence shown here is derived from an EMBL/GenBank/DDBJ whole genome shotgun (WGS) entry which is preliminary data.</text>
</comment>
<dbReference type="InterPro" id="IPR036010">
    <property type="entry name" value="2Fe-2S_ferredoxin-like_sf"/>
</dbReference>
<dbReference type="PANTHER" id="PTHR44379">
    <property type="entry name" value="OXIDOREDUCTASE WITH IRON-SULFUR SUBUNIT"/>
    <property type="match status" value="1"/>
</dbReference>
<keyword evidence="3" id="KW-0560">Oxidoreductase</keyword>
<keyword evidence="5" id="KW-0411">Iron-sulfur</keyword>
<evidence type="ECO:0000313" key="7">
    <source>
        <dbReference type="EMBL" id="ORX09865.1"/>
    </source>
</evidence>
<dbReference type="Pfam" id="PF00111">
    <property type="entry name" value="Fer2"/>
    <property type="match status" value="1"/>
</dbReference>
<accession>A0A1X2EUS0</accession>
<evidence type="ECO:0000256" key="2">
    <source>
        <dbReference type="ARBA" id="ARBA00022723"/>
    </source>
</evidence>
<dbReference type="PANTHER" id="PTHR44379:SF8">
    <property type="entry name" value="XANTHINE DEHYDROGENASE IRON-SULFUR-BINDING SUBUNIT XDHC-RELATED"/>
    <property type="match status" value="1"/>
</dbReference>
<feature type="domain" description="2Fe-2S ferredoxin-type" evidence="6">
    <location>
        <begin position="1"/>
        <end position="74"/>
    </location>
</feature>
<proteinExistence type="predicted"/>
<dbReference type="PROSITE" id="PS51085">
    <property type="entry name" value="2FE2S_FER_2"/>
    <property type="match status" value="1"/>
</dbReference>
<sequence length="165" mass="16536">MASADIDGTDVVLPNGGTASLWDVLEQAGMAPPFGCGTGHCGACTVLIDGVPSPSCVVPSGALPNTAVNTVATAALRELVDALAAEGAVQCGFCSPGMVVTLSWAVCRAAAEQRVLTATEVREQLVGHLCRCTGYQSIVAATVATSRNLQTVSRAVAPGSAPGRP</sequence>
<dbReference type="GO" id="GO:0051537">
    <property type="term" value="F:2 iron, 2 sulfur cluster binding"/>
    <property type="evidence" value="ECO:0007669"/>
    <property type="project" value="UniProtKB-KW"/>
</dbReference>
<dbReference type="InterPro" id="IPR051452">
    <property type="entry name" value="Diverse_Oxidoreductases"/>
</dbReference>
<dbReference type="InterPro" id="IPR002888">
    <property type="entry name" value="2Fe-2S-bd"/>
</dbReference>
<dbReference type="SUPFAM" id="SSF54292">
    <property type="entry name" value="2Fe-2S ferredoxin-like"/>
    <property type="match status" value="1"/>
</dbReference>
<dbReference type="Gene3D" id="1.10.150.120">
    <property type="entry name" value="[2Fe-2S]-binding domain"/>
    <property type="match status" value="1"/>
</dbReference>
<dbReference type="InterPro" id="IPR012675">
    <property type="entry name" value="Beta-grasp_dom_sf"/>
</dbReference>
<dbReference type="GO" id="GO:0016491">
    <property type="term" value="F:oxidoreductase activity"/>
    <property type="evidence" value="ECO:0007669"/>
    <property type="project" value="UniProtKB-KW"/>
</dbReference>
<dbReference type="CDD" id="cd00207">
    <property type="entry name" value="fer2"/>
    <property type="match status" value="1"/>
</dbReference>
<evidence type="ECO:0000259" key="6">
    <source>
        <dbReference type="PROSITE" id="PS51085"/>
    </source>
</evidence>
<evidence type="ECO:0000256" key="4">
    <source>
        <dbReference type="ARBA" id="ARBA00023004"/>
    </source>
</evidence>
<dbReference type="GO" id="GO:0046872">
    <property type="term" value="F:metal ion binding"/>
    <property type="evidence" value="ECO:0007669"/>
    <property type="project" value="UniProtKB-KW"/>
</dbReference>
<dbReference type="RefSeq" id="WP_085148957.1">
    <property type="nucleotide sequence ID" value="NZ_JACKUA010000028.1"/>
</dbReference>
<organism evidence="7 8">
    <name type="scientific">Mycolicibacterium wolinskyi</name>
    <dbReference type="NCBI Taxonomy" id="59750"/>
    <lineage>
        <taxon>Bacteria</taxon>
        <taxon>Bacillati</taxon>
        <taxon>Actinomycetota</taxon>
        <taxon>Actinomycetes</taxon>
        <taxon>Mycobacteriales</taxon>
        <taxon>Mycobacteriaceae</taxon>
        <taxon>Mycolicibacterium</taxon>
    </lineage>
</organism>
<gene>
    <name evidence="7" type="ORF">AWC31_06550</name>
</gene>
<protein>
    <recommendedName>
        <fullName evidence="6">2Fe-2S ferredoxin-type domain-containing protein</fullName>
    </recommendedName>
</protein>
<dbReference type="Pfam" id="PF01799">
    <property type="entry name" value="Fer2_2"/>
    <property type="match status" value="1"/>
</dbReference>
<keyword evidence="1" id="KW-0001">2Fe-2S</keyword>
<dbReference type="SUPFAM" id="SSF47741">
    <property type="entry name" value="CO dehydrogenase ISP C-domain like"/>
    <property type="match status" value="1"/>
</dbReference>
<evidence type="ECO:0000256" key="1">
    <source>
        <dbReference type="ARBA" id="ARBA00022714"/>
    </source>
</evidence>
<name>A0A1X2EUS0_9MYCO</name>
<dbReference type="Gene3D" id="3.10.20.30">
    <property type="match status" value="1"/>
</dbReference>